<dbReference type="InterPro" id="IPR045073">
    <property type="entry name" value="Omega/Tau-like"/>
</dbReference>
<accession>A0ABQ5I2M5</accession>
<keyword evidence="1" id="KW-0808">Transferase</keyword>
<sequence length="132" mass="15496">MVFYHDIRCLTFGTGMQLYQIGRKLYTIKGEEHDTARKEFMDCLKLLEGELADKPYFGGESFGYLDISLIPFYSWFQVYETYGNLNIEHDCPKLIDWAKRCVKTKESVSNTLPEMEKLVAFAQHMRKKFGIE</sequence>
<dbReference type="PANTHER" id="PTHR11260:SF773">
    <property type="entry name" value="GLUTATHIONE S-TRANSFERASE U26"/>
    <property type="match status" value="1"/>
</dbReference>
<protein>
    <recommendedName>
        <fullName evidence="1">Glutathione S-transferase</fullName>
        <ecNumber evidence="1">2.5.1.18</ecNumber>
    </recommendedName>
</protein>
<comment type="function">
    <text evidence="1">Is involved in the conjugation of reduced glutathione to a wide number of exogenous and endogenous hydrophobic electrophiles.</text>
</comment>
<name>A0ABQ5I2M5_9ASTR</name>
<feature type="domain" description="GST C-terminal" evidence="2">
    <location>
        <begin position="1"/>
        <end position="129"/>
    </location>
</feature>
<dbReference type="PANTHER" id="PTHR11260">
    <property type="entry name" value="GLUTATHIONE S-TRANSFERASE, GST, SUPERFAMILY, GST DOMAIN CONTAINING"/>
    <property type="match status" value="1"/>
</dbReference>
<gene>
    <name evidence="3" type="ORF">Tco_1082483</name>
</gene>
<dbReference type="InterPro" id="IPR036282">
    <property type="entry name" value="Glutathione-S-Trfase_C_sf"/>
</dbReference>
<comment type="caution">
    <text evidence="3">The sequence shown here is derived from an EMBL/GenBank/DDBJ whole genome shotgun (WGS) entry which is preliminary data.</text>
</comment>
<dbReference type="EMBL" id="BQNB010020221">
    <property type="protein sequence ID" value="GJT93638.1"/>
    <property type="molecule type" value="Genomic_DNA"/>
</dbReference>
<dbReference type="Gene3D" id="1.20.1050.10">
    <property type="match status" value="1"/>
</dbReference>
<reference evidence="3" key="1">
    <citation type="journal article" date="2022" name="Int. J. Mol. Sci.">
        <title>Draft Genome of Tanacetum Coccineum: Genomic Comparison of Closely Related Tanacetum-Family Plants.</title>
        <authorList>
            <person name="Yamashiro T."/>
            <person name="Shiraishi A."/>
            <person name="Nakayama K."/>
            <person name="Satake H."/>
        </authorList>
    </citation>
    <scope>NUCLEOTIDE SEQUENCE</scope>
</reference>
<keyword evidence="4" id="KW-1185">Reference proteome</keyword>
<dbReference type="SUPFAM" id="SSF47616">
    <property type="entry name" value="GST C-terminal domain-like"/>
    <property type="match status" value="1"/>
</dbReference>
<dbReference type="PROSITE" id="PS50405">
    <property type="entry name" value="GST_CTER"/>
    <property type="match status" value="1"/>
</dbReference>
<dbReference type="EC" id="2.5.1.18" evidence="1"/>
<proteinExistence type="inferred from homology"/>
<dbReference type="Pfam" id="PF13410">
    <property type="entry name" value="GST_C_2"/>
    <property type="match status" value="1"/>
</dbReference>
<organism evidence="3 4">
    <name type="scientific">Tanacetum coccineum</name>
    <dbReference type="NCBI Taxonomy" id="301880"/>
    <lineage>
        <taxon>Eukaryota</taxon>
        <taxon>Viridiplantae</taxon>
        <taxon>Streptophyta</taxon>
        <taxon>Embryophyta</taxon>
        <taxon>Tracheophyta</taxon>
        <taxon>Spermatophyta</taxon>
        <taxon>Magnoliopsida</taxon>
        <taxon>eudicotyledons</taxon>
        <taxon>Gunneridae</taxon>
        <taxon>Pentapetalae</taxon>
        <taxon>asterids</taxon>
        <taxon>campanulids</taxon>
        <taxon>Asterales</taxon>
        <taxon>Asteraceae</taxon>
        <taxon>Asteroideae</taxon>
        <taxon>Anthemideae</taxon>
        <taxon>Anthemidinae</taxon>
        <taxon>Tanacetum</taxon>
    </lineage>
</organism>
<evidence type="ECO:0000313" key="4">
    <source>
        <dbReference type="Proteomes" id="UP001151760"/>
    </source>
</evidence>
<evidence type="ECO:0000256" key="1">
    <source>
        <dbReference type="RuleBase" id="RU369102"/>
    </source>
</evidence>
<comment type="subcellular location">
    <subcellularLocation>
        <location evidence="1">Cytoplasm</location>
        <location evidence="1">Cytosol</location>
    </subcellularLocation>
</comment>
<reference evidence="3" key="2">
    <citation type="submission" date="2022-01" db="EMBL/GenBank/DDBJ databases">
        <authorList>
            <person name="Yamashiro T."/>
            <person name="Shiraishi A."/>
            <person name="Satake H."/>
            <person name="Nakayama K."/>
        </authorList>
    </citation>
    <scope>NUCLEOTIDE SEQUENCE</scope>
</reference>
<dbReference type="InterPro" id="IPR045074">
    <property type="entry name" value="GST_C_Tau"/>
</dbReference>
<comment type="catalytic activity">
    <reaction evidence="1">
        <text>RX + glutathione = an S-substituted glutathione + a halide anion + H(+)</text>
        <dbReference type="Rhea" id="RHEA:16437"/>
        <dbReference type="ChEBI" id="CHEBI:15378"/>
        <dbReference type="ChEBI" id="CHEBI:16042"/>
        <dbReference type="ChEBI" id="CHEBI:17792"/>
        <dbReference type="ChEBI" id="CHEBI:57925"/>
        <dbReference type="ChEBI" id="CHEBI:90779"/>
        <dbReference type="EC" id="2.5.1.18"/>
    </reaction>
</comment>
<evidence type="ECO:0000313" key="3">
    <source>
        <dbReference type="EMBL" id="GJT93638.1"/>
    </source>
</evidence>
<dbReference type="CDD" id="cd03185">
    <property type="entry name" value="GST_C_Tau"/>
    <property type="match status" value="1"/>
</dbReference>
<dbReference type="Proteomes" id="UP001151760">
    <property type="component" value="Unassembled WGS sequence"/>
</dbReference>
<keyword evidence="1" id="KW-0963">Cytoplasm</keyword>
<evidence type="ECO:0000259" key="2">
    <source>
        <dbReference type="PROSITE" id="PS50405"/>
    </source>
</evidence>
<comment type="similarity">
    <text evidence="1">Belongs to the GST superfamily.</text>
</comment>
<dbReference type="InterPro" id="IPR010987">
    <property type="entry name" value="Glutathione-S-Trfase_C-like"/>
</dbReference>